<feature type="transmembrane region" description="Helical" evidence="1">
    <location>
        <begin position="121"/>
        <end position="142"/>
    </location>
</feature>
<dbReference type="Proteomes" id="UP001501600">
    <property type="component" value="Unassembled WGS sequence"/>
</dbReference>
<keyword evidence="1" id="KW-1133">Transmembrane helix</keyword>
<name>A0ABP9SCS5_9GAMM</name>
<evidence type="ECO:0000313" key="2">
    <source>
        <dbReference type="EMBL" id="GAA5193658.1"/>
    </source>
</evidence>
<proteinExistence type="predicted"/>
<sequence length="246" mass="27303">MEQTHHLSLPIGGRSYPIELQTITGRYAGGQIKQGNDYYRETLFLEQADGKAIKIYSEFNNEIPSGSAITLIRAVDKRKEVLYSFALYIHATDDVKWLDKSDKSVAIRRLLTLTKGQGRRYYLRNLWALLATALLGWLGLWLGEAVADGHLLGALADVPYVLTSPGDLLSHGRMSFIHGLMGAAAGFIGARLVCKWPLDLLFSKANDQLVDALMELRPKLDQANLMQQSGLSGQADDGYRDMFETA</sequence>
<accession>A0ABP9SCS5</accession>
<protein>
    <submittedName>
        <fullName evidence="2">Uncharacterized protein</fullName>
    </submittedName>
</protein>
<organism evidence="2 3">
    <name type="scientific">Ferrimonas gelatinilytica</name>
    <dbReference type="NCBI Taxonomy" id="1255257"/>
    <lineage>
        <taxon>Bacteria</taxon>
        <taxon>Pseudomonadati</taxon>
        <taxon>Pseudomonadota</taxon>
        <taxon>Gammaproteobacteria</taxon>
        <taxon>Alteromonadales</taxon>
        <taxon>Ferrimonadaceae</taxon>
        <taxon>Ferrimonas</taxon>
    </lineage>
</organism>
<dbReference type="RefSeq" id="WP_345317466.1">
    <property type="nucleotide sequence ID" value="NZ_BAABLF010000026.1"/>
</dbReference>
<feature type="transmembrane region" description="Helical" evidence="1">
    <location>
        <begin position="175"/>
        <end position="194"/>
    </location>
</feature>
<keyword evidence="3" id="KW-1185">Reference proteome</keyword>
<dbReference type="EMBL" id="BAABLF010000026">
    <property type="protein sequence ID" value="GAA5193658.1"/>
    <property type="molecule type" value="Genomic_DNA"/>
</dbReference>
<keyword evidence="1" id="KW-0472">Membrane</keyword>
<evidence type="ECO:0000313" key="3">
    <source>
        <dbReference type="Proteomes" id="UP001501600"/>
    </source>
</evidence>
<gene>
    <name evidence="2" type="ORF">GCM10025772_25030</name>
</gene>
<comment type="caution">
    <text evidence="2">The sequence shown here is derived from an EMBL/GenBank/DDBJ whole genome shotgun (WGS) entry which is preliminary data.</text>
</comment>
<keyword evidence="1" id="KW-0812">Transmembrane</keyword>
<evidence type="ECO:0000256" key="1">
    <source>
        <dbReference type="SAM" id="Phobius"/>
    </source>
</evidence>
<reference evidence="3" key="1">
    <citation type="journal article" date="2019" name="Int. J. Syst. Evol. Microbiol.">
        <title>The Global Catalogue of Microorganisms (GCM) 10K type strain sequencing project: providing services to taxonomists for standard genome sequencing and annotation.</title>
        <authorList>
            <consortium name="The Broad Institute Genomics Platform"/>
            <consortium name="The Broad Institute Genome Sequencing Center for Infectious Disease"/>
            <person name="Wu L."/>
            <person name="Ma J."/>
        </authorList>
    </citation>
    <scope>NUCLEOTIDE SEQUENCE [LARGE SCALE GENOMIC DNA]</scope>
    <source>
        <strain evidence="3">JCM 18720</strain>
    </source>
</reference>